<keyword evidence="1" id="KW-0808">Transferase</keyword>
<accession>A0A8A4TMH7</accession>
<protein>
    <submittedName>
        <fullName evidence="1">Flagellin lysine-N-methylase</fullName>
        <ecNumber evidence="1">2.1.1.-</ecNumber>
    </submittedName>
</protein>
<sequence>MSKSKPKPLTGLAYMNRFRCIGPDCEETCCYGWRINLPRAEYEDLTGIYGSQRDGFACFELNSLPEGVPERLANESFAFLKMKEDLFCPFLDKGLCVIHRDHGESHLPTVCATYPRRILELPREDVLTGSLSCPEMARVCLLDDDAMQPVILDRDQLPQKIEAATTEPEPTHYYARYYGAINAYIKWVLAQKELKVRDSAFLFLTLAVEIQPFFYRGVNENPASKLDEVLGRFADPHFIVERVKAFRGLPELQNDHVIELVLGAIVAGIKQRRSPIFAALAVRVLQGLPEVVAASGKGEISLELPVGDIRRRALDRGARLDAVFGPRLEAILRRFTVNFWVQNLFVDEPDLLFQVRKYLFYLGSIRFLLVNHPALLDSLSSTEAEATPVFEKAVVEVVQSFLRAYDHDGRILRGVLDGMQPLGLDRLETLRDLLLV</sequence>
<dbReference type="GO" id="GO:0008168">
    <property type="term" value="F:methyltransferase activity"/>
    <property type="evidence" value="ECO:0007669"/>
    <property type="project" value="UniProtKB-KW"/>
</dbReference>
<dbReference type="AlphaFoldDB" id="A0A8A4TMH7"/>
<dbReference type="KEGG" id="scor:J3U87_01795"/>
<proteinExistence type="predicted"/>
<evidence type="ECO:0000313" key="1">
    <source>
        <dbReference type="EMBL" id="QTD51176.1"/>
    </source>
</evidence>
<keyword evidence="1" id="KW-0282">Flagellum</keyword>
<keyword evidence="2" id="KW-1185">Reference proteome</keyword>
<organism evidence="1 2">
    <name type="scientific">Sulfidibacter corallicola</name>
    <dbReference type="NCBI Taxonomy" id="2818388"/>
    <lineage>
        <taxon>Bacteria</taxon>
        <taxon>Pseudomonadati</taxon>
        <taxon>Acidobacteriota</taxon>
        <taxon>Holophagae</taxon>
        <taxon>Acanthopleuribacterales</taxon>
        <taxon>Acanthopleuribacteraceae</taxon>
        <taxon>Sulfidibacter</taxon>
    </lineage>
</organism>
<gene>
    <name evidence="1" type="primary">fliB</name>
    <name evidence="1" type="ORF">J3U87_01795</name>
</gene>
<dbReference type="EMBL" id="CP071793">
    <property type="protein sequence ID" value="QTD51176.1"/>
    <property type="molecule type" value="Genomic_DNA"/>
</dbReference>
<dbReference type="NCBIfam" id="NF038110">
    <property type="entry name" value="Lys_methyl_FliB"/>
    <property type="match status" value="1"/>
</dbReference>
<dbReference type="GO" id="GO:0032259">
    <property type="term" value="P:methylation"/>
    <property type="evidence" value="ECO:0007669"/>
    <property type="project" value="UniProtKB-KW"/>
</dbReference>
<dbReference type="EC" id="2.1.1.-" evidence="1"/>
<keyword evidence="1" id="KW-0489">Methyltransferase</keyword>
<dbReference type="RefSeq" id="WP_237381308.1">
    <property type="nucleotide sequence ID" value="NZ_CP071793.1"/>
</dbReference>
<keyword evidence="1" id="KW-0966">Cell projection</keyword>
<dbReference type="Proteomes" id="UP000663929">
    <property type="component" value="Chromosome"/>
</dbReference>
<reference evidence="1" key="1">
    <citation type="submission" date="2021-03" db="EMBL/GenBank/DDBJ databases">
        <title>Acanthopleuribacteraceae sp. M133.</title>
        <authorList>
            <person name="Wang G."/>
        </authorList>
    </citation>
    <scope>NUCLEOTIDE SEQUENCE</scope>
    <source>
        <strain evidence="1">M133</strain>
    </source>
</reference>
<name>A0A8A4TMH7_SULCO</name>
<evidence type="ECO:0000313" key="2">
    <source>
        <dbReference type="Proteomes" id="UP000663929"/>
    </source>
</evidence>
<keyword evidence="1" id="KW-0969">Cilium</keyword>